<proteinExistence type="predicted"/>
<accession>A0A1F7U7A9</accession>
<gene>
    <name evidence="2" type="ORF">A3D72_02565</name>
</gene>
<organism evidence="2 3">
    <name type="scientific">Candidatus Uhrbacteria bacterium RIFCSPHIGHO2_02_FULL_57_19</name>
    <dbReference type="NCBI Taxonomy" id="1802391"/>
    <lineage>
        <taxon>Bacteria</taxon>
        <taxon>Candidatus Uhriibacteriota</taxon>
    </lineage>
</organism>
<evidence type="ECO:0000256" key="1">
    <source>
        <dbReference type="SAM" id="Phobius"/>
    </source>
</evidence>
<evidence type="ECO:0000313" key="3">
    <source>
        <dbReference type="Proteomes" id="UP000176303"/>
    </source>
</evidence>
<feature type="transmembrane region" description="Helical" evidence="1">
    <location>
        <begin position="99"/>
        <end position="119"/>
    </location>
</feature>
<comment type="caution">
    <text evidence="2">The sequence shown here is derived from an EMBL/GenBank/DDBJ whole genome shotgun (WGS) entry which is preliminary data.</text>
</comment>
<evidence type="ECO:0000313" key="2">
    <source>
        <dbReference type="EMBL" id="OGL74145.1"/>
    </source>
</evidence>
<reference evidence="2 3" key="1">
    <citation type="journal article" date="2016" name="Nat. Commun.">
        <title>Thousands of microbial genomes shed light on interconnected biogeochemical processes in an aquifer system.</title>
        <authorList>
            <person name="Anantharaman K."/>
            <person name="Brown C.T."/>
            <person name="Hug L.A."/>
            <person name="Sharon I."/>
            <person name="Castelle C.J."/>
            <person name="Probst A.J."/>
            <person name="Thomas B.C."/>
            <person name="Singh A."/>
            <person name="Wilkins M.J."/>
            <person name="Karaoz U."/>
            <person name="Brodie E.L."/>
            <person name="Williams K.H."/>
            <person name="Hubbard S.S."/>
            <person name="Banfield J.F."/>
        </authorList>
    </citation>
    <scope>NUCLEOTIDE SEQUENCE [LARGE SCALE GENOMIC DNA]</scope>
</reference>
<keyword evidence="1" id="KW-0472">Membrane</keyword>
<dbReference type="AlphaFoldDB" id="A0A1F7U7A9"/>
<sequence>MIVMHRNIAKLVALIGLVLPLTALAQIELLEKAGEKAGFATEGEGSDITVIVGGVIKAALTVMGTLFLAQTVYGGYLWMTARGEEEQITKAKHTLRTSVIGLGIMLGAYAITTFVVSRLTEATLE</sequence>
<protein>
    <submittedName>
        <fullName evidence="2">Uncharacterized protein</fullName>
    </submittedName>
</protein>
<dbReference type="STRING" id="1802391.A3D72_02565"/>
<dbReference type="Proteomes" id="UP000176303">
    <property type="component" value="Unassembled WGS sequence"/>
</dbReference>
<name>A0A1F7U7A9_9BACT</name>
<dbReference type="EMBL" id="MGDZ01000006">
    <property type="protein sequence ID" value="OGL74145.1"/>
    <property type="molecule type" value="Genomic_DNA"/>
</dbReference>
<keyword evidence="1" id="KW-0812">Transmembrane</keyword>
<keyword evidence="1" id="KW-1133">Transmembrane helix</keyword>
<feature type="transmembrane region" description="Helical" evidence="1">
    <location>
        <begin position="49"/>
        <end position="78"/>
    </location>
</feature>